<comment type="similarity">
    <text evidence="2">Belongs to the band 7/mec-2 family.</text>
</comment>
<feature type="domain" description="Band 7" evidence="3">
    <location>
        <begin position="159"/>
        <end position="318"/>
    </location>
</feature>
<keyword evidence="5" id="KW-1185">Reference proteome</keyword>
<dbReference type="RefSeq" id="WP_376866139.1">
    <property type="nucleotide sequence ID" value="NZ_JBHRYB010000005.1"/>
</dbReference>
<dbReference type="SUPFAM" id="SSF117892">
    <property type="entry name" value="Band 7/SPFH domain"/>
    <property type="match status" value="1"/>
</dbReference>
<sequence length="390" mass="44239">MAKLKQNFLYTSIAVGDNEVALLFRDERFQRVLKPGKYRVLHLGNNTEIQVFDTQDIFPNDELLNKLARENTQIAELFDEIITDAAEVVNIYLDNQMLGVVPPDERLLMWKGVGDLRVERFDLDGSLEVDHQVLSKIKARGLNQANKLLTRETLKRQPLLTTQVPEKHVGILYQDGELKRKLQPGVYAFWQLNNDLRVSNYDLRSRTLEVSGQEILTKDRVSIRINLTANLKVVDPIMAAQQVDKLDEYLYKSMQLALREAVGTKTLDQLLEDKLYVNDTVKALVADEFTQVGVELARVGVKDIILPGEIRTILNQVVEAQKAAEANVIKRREETAATRSLNNTAKMMENNPTLLRLKELEALEKVSEKVDRISVYGGLDGLMKGTVQLS</sequence>
<accession>A0ABV7VRW7</accession>
<evidence type="ECO:0000256" key="1">
    <source>
        <dbReference type="ARBA" id="ARBA00004167"/>
    </source>
</evidence>
<protein>
    <submittedName>
        <fullName evidence="4">Slipin family protein</fullName>
    </submittedName>
</protein>
<dbReference type="Gene3D" id="6.10.250.2090">
    <property type="match status" value="1"/>
</dbReference>
<evidence type="ECO:0000313" key="4">
    <source>
        <dbReference type="EMBL" id="MFC3680249.1"/>
    </source>
</evidence>
<evidence type="ECO:0000256" key="2">
    <source>
        <dbReference type="ARBA" id="ARBA00008164"/>
    </source>
</evidence>
<dbReference type="Gene3D" id="3.30.479.30">
    <property type="entry name" value="Band 7 domain"/>
    <property type="match status" value="1"/>
</dbReference>
<dbReference type="CDD" id="cd13438">
    <property type="entry name" value="SPFH_eoslipins_u2"/>
    <property type="match status" value="1"/>
</dbReference>
<comment type="caution">
    <text evidence="4">The sequence shown here is derived from an EMBL/GenBank/DDBJ whole genome shotgun (WGS) entry which is preliminary data.</text>
</comment>
<evidence type="ECO:0000259" key="3">
    <source>
        <dbReference type="SMART" id="SM00244"/>
    </source>
</evidence>
<evidence type="ECO:0000313" key="5">
    <source>
        <dbReference type="Proteomes" id="UP001595722"/>
    </source>
</evidence>
<dbReference type="InterPro" id="IPR036013">
    <property type="entry name" value="Band_7/SPFH_dom_sf"/>
</dbReference>
<reference evidence="5" key="1">
    <citation type="journal article" date="2019" name="Int. J. Syst. Evol. Microbiol.">
        <title>The Global Catalogue of Microorganisms (GCM) 10K type strain sequencing project: providing services to taxonomists for standard genome sequencing and annotation.</title>
        <authorList>
            <consortium name="The Broad Institute Genomics Platform"/>
            <consortium name="The Broad Institute Genome Sequencing Center for Infectious Disease"/>
            <person name="Wu L."/>
            <person name="Ma J."/>
        </authorList>
    </citation>
    <scope>NUCLEOTIDE SEQUENCE [LARGE SCALE GENOMIC DNA]</scope>
    <source>
        <strain evidence="5">KCTC 42424</strain>
    </source>
</reference>
<proteinExistence type="inferred from homology"/>
<dbReference type="SMART" id="SM00244">
    <property type="entry name" value="PHB"/>
    <property type="match status" value="1"/>
</dbReference>
<dbReference type="PRINTS" id="PR00721">
    <property type="entry name" value="STOMATIN"/>
</dbReference>
<dbReference type="InterPro" id="IPR001972">
    <property type="entry name" value="Stomatin_HflK_fam"/>
</dbReference>
<dbReference type="EMBL" id="JBHRYB010000005">
    <property type="protein sequence ID" value="MFC3680249.1"/>
    <property type="molecule type" value="Genomic_DNA"/>
</dbReference>
<comment type="subcellular location">
    <subcellularLocation>
        <location evidence="1">Membrane</location>
        <topology evidence="1">Single-pass membrane protein</topology>
    </subcellularLocation>
</comment>
<dbReference type="PANTHER" id="PTHR10264:SF83">
    <property type="entry name" value="BLL5629 PROTEIN"/>
    <property type="match status" value="1"/>
</dbReference>
<dbReference type="Pfam" id="PF01145">
    <property type="entry name" value="Band_7"/>
    <property type="match status" value="1"/>
</dbReference>
<dbReference type="InterPro" id="IPR001107">
    <property type="entry name" value="Band_7"/>
</dbReference>
<dbReference type="InterPro" id="IPR043202">
    <property type="entry name" value="Band-7_stomatin-like"/>
</dbReference>
<gene>
    <name evidence="4" type="ORF">ACFOMG_09060</name>
</gene>
<organism evidence="4 5">
    <name type="scientific">Bacterioplanoides pacificum</name>
    <dbReference type="NCBI Taxonomy" id="1171596"/>
    <lineage>
        <taxon>Bacteria</taxon>
        <taxon>Pseudomonadati</taxon>
        <taxon>Pseudomonadota</taxon>
        <taxon>Gammaproteobacteria</taxon>
        <taxon>Oceanospirillales</taxon>
        <taxon>Oceanospirillaceae</taxon>
        <taxon>Bacterioplanoides</taxon>
    </lineage>
</organism>
<dbReference type="PANTHER" id="PTHR10264">
    <property type="entry name" value="BAND 7 PROTEIN-RELATED"/>
    <property type="match status" value="1"/>
</dbReference>
<dbReference type="Proteomes" id="UP001595722">
    <property type="component" value="Unassembled WGS sequence"/>
</dbReference>
<name>A0ABV7VRW7_9GAMM</name>